<organism evidence="3">
    <name type="scientific">Mesocestoides corti</name>
    <name type="common">Flatworm</name>
    <dbReference type="NCBI Taxonomy" id="53468"/>
    <lineage>
        <taxon>Eukaryota</taxon>
        <taxon>Metazoa</taxon>
        <taxon>Spiralia</taxon>
        <taxon>Lophotrochozoa</taxon>
        <taxon>Platyhelminthes</taxon>
        <taxon>Cestoda</taxon>
        <taxon>Eucestoda</taxon>
        <taxon>Cyclophyllidea</taxon>
        <taxon>Mesocestoididae</taxon>
        <taxon>Mesocestoides</taxon>
    </lineage>
</organism>
<evidence type="ECO:0000313" key="1">
    <source>
        <dbReference type="EMBL" id="VDD77696.1"/>
    </source>
</evidence>
<dbReference type="Proteomes" id="UP000267029">
    <property type="component" value="Unassembled WGS sequence"/>
</dbReference>
<proteinExistence type="predicted"/>
<accession>A0A0R3U9V0</accession>
<dbReference type="EMBL" id="UXSR01000935">
    <property type="protein sequence ID" value="VDD77696.1"/>
    <property type="molecule type" value="Genomic_DNA"/>
</dbReference>
<sequence length="67" mass="7498">MILEEVPNPPGAVRNSEVGGRFQKIRLIANLRKNFAFTVELLPGFSDRDSRETRVGRCFKPTPAILA</sequence>
<dbReference type="AlphaFoldDB" id="A0A0R3U9V0"/>
<keyword evidence="2" id="KW-1185">Reference proteome</keyword>
<evidence type="ECO:0000313" key="2">
    <source>
        <dbReference type="Proteomes" id="UP000267029"/>
    </source>
</evidence>
<protein>
    <submittedName>
        <fullName evidence="3">Kinesin motor domain-containing protein</fullName>
    </submittedName>
</protein>
<evidence type="ECO:0000313" key="3">
    <source>
        <dbReference type="WBParaSite" id="MCOS_0000369801-mRNA-1"/>
    </source>
</evidence>
<name>A0A0R3U9V0_MESCO</name>
<reference evidence="3" key="1">
    <citation type="submission" date="2017-02" db="UniProtKB">
        <authorList>
            <consortium name="WormBaseParasite"/>
        </authorList>
    </citation>
    <scope>IDENTIFICATION</scope>
</reference>
<dbReference type="WBParaSite" id="MCOS_0000369801-mRNA-1">
    <property type="protein sequence ID" value="MCOS_0000369801-mRNA-1"/>
    <property type="gene ID" value="MCOS_0000369801"/>
</dbReference>
<gene>
    <name evidence="1" type="ORF">MCOS_LOCUS3699</name>
</gene>
<reference evidence="1 2" key="2">
    <citation type="submission" date="2018-10" db="EMBL/GenBank/DDBJ databases">
        <authorList>
            <consortium name="Pathogen Informatics"/>
        </authorList>
    </citation>
    <scope>NUCLEOTIDE SEQUENCE [LARGE SCALE GENOMIC DNA]</scope>
</reference>